<dbReference type="PATRIC" id="fig|146537.3.peg.4353"/>
<sequence>MVLPSGTVRQYWLCGDPERRDLHRIAVLREPRGGSSRRTPLPPAWLSQCVAPATTSPSPTLRPTGSSPIWTIDQPAATLCYHPHCRSG</sequence>
<keyword evidence="2" id="KW-1185">Reference proteome</keyword>
<evidence type="ECO:0000313" key="1">
    <source>
        <dbReference type="EMBL" id="GAP49278.1"/>
    </source>
</evidence>
<dbReference type="Proteomes" id="UP000053859">
    <property type="component" value="Unassembled WGS sequence"/>
</dbReference>
<dbReference type="AlphaFoldDB" id="A0A0K8PND4"/>
<accession>A0A0K8PND4</accession>
<proteinExistence type="predicted"/>
<dbReference type="SUPFAM" id="SSF63380">
    <property type="entry name" value="Riboflavin synthase domain-like"/>
    <property type="match status" value="1"/>
</dbReference>
<gene>
    <name evidence="1" type="ORF">SAZU_4142</name>
</gene>
<name>A0A0K8PND4_STRAJ</name>
<evidence type="ECO:0000313" key="2">
    <source>
        <dbReference type="Proteomes" id="UP000053859"/>
    </source>
</evidence>
<reference evidence="1" key="1">
    <citation type="journal article" date="2015" name="Genome Announc.">
        <title>Draft Genome Sequence of Thiostrepton-Producing Streptomyces azureus ATCC 14921.</title>
        <authorList>
            <person name="Sakihara K."/>
            <person name="Maeda J."/>
            <person name="Tashiro K."/>
            <person name="Fujino Y."/>
            <person name="Kuhara S."/>
            <person name="Ohshima T."/>
            <person name="Ogata S."/>
            <person name="Doi K."/>
        </authorList>
    </citation>
    <scope>NUCLEOTIDE SEQUENCE [LARGE SCALE GENOMIC DNA]</scope>
    <source>
        <strain evidence="1">ATCC14921</strain>
    </source>
</reference>
<protein>
    <submittedName>
        <fullName evidence="1">Oxidoreductase</fullName>
    </submittedName>
</protein>
<organism evidence="1 2">
    <name type="scientific">Streptomyces azureus</name>
    <dbReference type="NCBI Taxonomy" id="146537"/>
    <lineage>
        <taxon>Bacteria</taxon>
        <taxon>Bacillati</taxon>
        <taxon>Actinomycetota</taxon>
        <taxon>Actinomycetes</taxon>
        <taxon>Kitasatosporales</taxon>
        <taxon>Streptomycetaceae</taxon>
        <taxon>Streptomyces</taxon>
    </lineage>
</organism>
<dbReference type="InterPro" id="IPR017938">
    <property type="entry name" value="Riboflavin_synthase-like_b-brl"/>
</dbReference>
<dbReference type="EMBL" id="DF968297">
    <property type="protein sequence ID" value="GAP49278.1"/>
    <property type="molecule type" value="Genomic_DNA"/>
</dbReference>